<proteinExistence type="predicted"/>
<protein>
    <submittedName>
        <fullName evidence="2">Archaeal DNA-binding protein</fullName>
    </submittedName>
</protein>
<evidence type="ECO:0000313" key="2">
    <source>
        <dbReference type="EMBL" id="AIE99355.1"/>
    </source>
</evidence>
<dbReference type="EMBL" id="KF900561">
    <property type="protein sequence ID" value="AIE99355.1"/>
    <property type="molecule type" value="Genomic_DNA"/>
</dbReference>
<accession>A0A075G5S6</accession>
<keyword evidence="2" id="KW-0238">DNA-binding</keyword>
<dbReference type="AlphaFoldDB" id="A0A075G5S6"/>
<dbReference type="InterPro" id="IPR036882">
    <property type="entry name" value="Alba-like_dom_sf"/>
</dbReference>
<dbReference type="Pfam" id="PF01918">
    <property type="entry name" value="Alba"/>
    <property type="match status" value="1"/>
</dbReference>
<feature type="domain" description="DNA/RNA-binding protein Alba-like" evidence="1">
    <location>
        <begin position="6"/>
        <end position="56"/>
    </location>
</feature>
<name>A0A075G5S6_9EURY</name>
<reference evidence="2" key="1">
    <citation type="journal article" date="2014" name="Genome Biol. Evol.">
        <title>Pangenome evidence for extensive interdomain horizontal transfer affecting lineage core and shell genes in uncultured planktonic thaumarchaeota and euryarchaeota.</title>
        <authorList>
            <person name="Deschamps P."/>
            <person name="Zivanovic Y."/>
            <person name="Moreira D."/>
            <person name="Rodriguez-Valera F."/>
            <person name="Lopez-Garcia P."/>
        </authorList>
    </citation>
    <scope>NUCLEOTIDE SEQUENCE</scope>
</reference>
<dbReference type="GO" id="GO:0003677">
    <property type="term" value="F:DNA binding"/>
    <property type="evidence" value="ECO:0007669"/>
    <property type="project" value="UniProtKB-KW"/>
</dbReference>
<evidence type="ECO:0000259" key="1">
    <source>
        <dbReference type="Pfam" id="PF01918"/>
    </source>
</evidence>
<dbReference type="SUPFAM" id="SSF82704">
    <property type="entry name" value="AlbA-like"/>
    <property type="match status" value="1"/>
</dbReference>
<sequence>MSEPRTIFIGRKPLHAYIRAVLMSMTDGDRKLTLVARGNAIVTAVNVAEVCRRRNGILASQLPDEVNMTGVEIGTEEVERDNGMGNVSVIRIGLEGLGEMNLVERDDKTDDSEE</sequence>
<dbReference type="Gene3D" id="3.30.110.20">
    <property type="entry name" value="Alba-like domain"/>
    <property type="match status" value="1"/>
</dbReference>
<dbReference type="InterPro" id="IPR002775">
    <property type="entry name" value="DNA/RNA-bd_Alba-like"/>
</dbReference>
<organism evidence="2">
    <name type="scientific">uncultured marine group II/III euryarchaeote KM3_109_G01</name>
    <dbReference type="NCBI Taxonomy" id="1457850"/>
    <lineage>
        <taxon>Archaea</taxon>
        <taxon>Methanobacteriati</taxon>
        <taxon>Methanobacteriota</taxon>
        <taxon>environmental samples</taxon>
    </lineage>
</organism>